<dbReference type="Proteomes" id="UP000179627">
    <property type="component" value="Unassembled WGS sequence"/>
</dbReference>
<evidence type="ECO:0000313" key="2">
    <source>
        <dbReference type="EMBL" id="OHV39454.1"/>
    </source>
</evidence>
<evidence type="ECO:0000313" key="3">
    <source>
        <dbReference type="Proteomes" id="UP000179627"/>
    </source>
</evidence>
<dbReference type="AlphaFoldDB" id="A0A1S1R3Z9"/>
<gene>
    <name evidence="2" type="ORF">CC117_14685</name>
</gene>
<dbReference type="RefSeq" id="WP_071083555.1">
    <property type="nucleotide sequence ID" value="NZ_MBLM01000102.1"/>
</dbReference>
<accession>A0A1S1R3Z9</accession>
<comment type="caution">
    <text evidence="2">The sequence shown here is derived from an EMBL/GenBank/DDBJ whole genome shotgun (WGS) entry which is preliminary data.</text>
</comment>
<reference evidence="3" key="1">
    <citation type="submission" date="2016-07" db="EMBL/GenBank/DDBJ databases">
        <title>Sequence Frankia sp. strain CcI1.17.</title>
        <authorList>
            <person name="Ghodhbane-Gtari F."/>
            <person name="Swanson E."/>
            <person name="Gueddou A."/>
            <person name="Morris K."/>
            <person name="Hezbri K."/>
            <person name="Ktari A."/>
            <person name="Nouioui I."/>
            <person name="Abebe-Akele F."/>
            <person name="Simpson S."/>
            <person name="Thomas K."/>
            <person name="Gtari M."/>
            <person name="Tisa L.S."/>
            <person name="Hurst S."/>
        </authorList>
    </citation>
    <scope>NUCLEOTIDE SEQUENCE [LARGE SCALE GENOMIC DNA]</scope>
    <source>
        <strain evidence="3">Cc1.17</strain>
    </source>
</reference>
<feature type="region of interest" description="Disordered" evidence="1">
    <location>
        <begin position="50"/>
        <end position="105"/>
    </location>
</feature>
<evidence type="ECO:0000256" key="1">
    <source>
        <dbReference type="SAM" id="MobiDB-lite"/>
    </source>
</evidence>
<sequence length="105" mass="11440">MTVYRCPRGDLGCAAVFPTTGDLDYHLNLAHGYGRLQRFFASMTKKTALPVGPKPVRRVPDGLEGGSGTPTTGQVRRQDTRAVERDGPARQARPPVGRGRARLPR</sequence>
<feature type="compositionally biased region" description="Basic and acidic residues" evidence="1">
    <location>
        <begin position="76"/>
        <end position="88"/>
    </location>
</feature>
<name>A0A1S1R3Z9_9ACTN</name>
<dbReference type="OrthoDB" id="3215655at2"/>
<dbReference type="EMBL" id="MBLM01000102">
    <property type="protein sequence ID" value="OHV39454.1"/>
    <property type="molecule type" value="Genomic_DNA"/>
</dbReference>
<keyword evidence="3" id="KW-1185">Reference proteome</keyword>
<protein>
    <submittedName>
        <fullName evidence="2">Uncharacterized protein</fullName>
    </submittedName>
</protein>
<proteinExistence type="predicted"/>
<organism evidence="2 3">
    <name type="scientific">Parafrankia colletiae</name>
    <dbReference type="NCBI Taxonomy" id="573497"/>
    <lineage>
        <taxon>Bacteria</taxon>
        <taxon>Bacillati</taxon>
        <taxon>Actinomycetota</taxon>
        <taxon>Actinomycetes</taxon>
        <taxon>Frankiales</taxon>
        <taxon>Frankiaceae</taxon>
        <taxon>Parafrankia</taxon>
    </lineage>
</organism>